<name>A0A9W7ZK29_9FUNG</name>
<sequence>MTHQRFTAPAPTTASVEAPSHASALPSTGQITALTTALTAFLASSISLIELIGTVIIPLLARGIEYIMDLINELPEPLSFLTNLADQKTSSATANATPADEALASTTPEDDRKKVIQELILAVASAIQKLLTYLIDEYKKTQMQSNAGAHQ</sequence>
<keyword evidence="2" id="KW-1133">Transmembrane helix</keyword>
<dbReference type="EMBL" id="JANBPT010000976">
    <property type="protein sequence ID" value="KAJ1911033.1"/>
    <property type="molecule type" value="Genomic_DNA"/>
</dbReference>
<keyword evidence="2" id="KW-0812">Transmembrane</keyword>
<evidence type="ECO:0000256" key="1">
    <source>
        <dbReference type="SAM" id="MobiDB-lite"/>
    </source>
</evidence>
<keyword evidence="4" id="KW-1185">Reference proteome</keyword>
<comment type="caution">
    <text evidence="3">The sequence shown here is derived from an EMBL/GenBank/DDBJ whole genome shotgun (WGS) entry which is preliminary data.</text>
</comment>
<keyword evidence="2" id="KW-0472">Membrane</keyword>
<dbReference type="AlphaFoldDB" id="A0A9W7ZK29"/>
<evidence type="ECO:0000313" key="3">
    <source>
        <dbReference type="EMBL" id="KAJ1911033.1"/>
    </source>
</evidence>
<feature type="compositionally biased region" description="Polar residues" evidence="1">
    <location>
        <begin position="1"/>
        <end position="15"/>
    </location>
</feature>
<evidence type="ECO:0000313" key="4">
    <source>
        <dbReference type="Proteomes" id="UP001150569"/>
    </source>
</evidence>
<proteinExistence type="predicted"/>
<dbReference type="Proteomes" id="UP001150569">
    <property type="component" value="Unassembled WGS sequence"/>
</dbReference>
<evidence type="ECO:0000256" key="2">
    <source>
        <dbReference type="SAM" id="Phobius"/>
    </source>
</evidence>
<accession>A0A9W7ZK29</accession>
<protein>
    <submittedName>
        <fullName evidence="3">Uncharacterized protein</fullName>
    </submittedName>
</protein>
<feature type="region of interest" description="Disordered" evidence="1">
    <location>
        <begin position="1"/>
        <end position="21"/>
    </location>
</feature>
<feature type="transmembrane region" description="Helical" evidence="2">
    <location>
        <begin position="40"/>
        <end position="61"/>
    </location>
</feature>
<reference evidence="3" key="1">
    <citation type="submission" date="2022-07" db="EMBL/GenBank/DDBJ databases">
        <title>Phylogenomic reconstructions and comparative analyses of Kickxellomycotina fungi.</title>
        <authorList>
            <person name="Reynolds N.K."/>
            <person name="Stajich J.E."/>
            <person name="Barry K."/>
            <person name="Grigoriev I.V."/>
            <person name="Crous P."/>
            <person name="Smith M.E."/>
        </authorList>
    </citation>
    <scope>NUCLEOTIDE SEQUENCE</scope>
    <source>
        <strain evidence="3">RSA 861</strain>
    </source>
</reference>
<gene>
    <name evidence="3" type="ORF">IWQ60_010331</name>
</gene>
<organism evidence="3 4">
    <name type="scientific">Tieghemiomyces parasiticus</name>
    <dbReference type="NCBI Taxonomy" id="78921"/>
    <lineage>
        <taxon>Eukaryota</taxon>
        <taxon>Fungi</taxon>
        <taxon>Fungi incertae sedis</taxon>
        <taxon>Zoopagomycota</taxon>
        <taxon>Kickxellomycotina</taxon>
        <taxon>Dimargaritomycetes</taxon>
        <taxon>Dimargaritales</taxon>
        <taxon>Dimargaritaceae</taxon>
        <taxon>Tieghemiomyces</taxon>
    </lineage>
</organism>